<dbReference type="GO" id="GO:2000146">
    <property type="term" value="P:negative regulation of cell motility"/>
    <property type="evidence" value="ECO:0007669"/>
    <property type="project" value="Ensembl"/>
</dbReference>
<dbReference type="GO" id="GO:0016197">
    <property type="term" value="P:endosomal transport"/>
    <property type="evidence" value="ECO:0007669"/>
    <property type="project" value="Ensembl"/>
</dbReference>
<dbReference type="GO" id="GO:0030048">
    <property type="term" value="P:actin filament-based movement"/>
    <property type="evidence" value="ECO:0007669"/>
    <property type="project" value="Ensembl"/>
</dbReference>
<dbReference type="SUPFAM" id="SSF47912">
    <property type="entry name" value="Wiscott-Aldrich syndrome protein, WASP, C-terminal domain"/>
    <property type="match status" value="3"/>
</dbReference>
<dbReference type="GO" id="GO:0031267">
    <property type="term" value="F:small GTPase binding"/>
    <property type="evidence" value="ECO:0007669"/>
    <property type="project" value="Ensembl"/>
</dbReference>
<dbReference type="GO" id="GO:0008064">
    <property type="term" value="P:regulation of actin polymerization or depolymerization"/>
    <property type="evidence" value="ECO:0007669"/>
    <property type="project" value="Ensembl"/>
</dbReference>
<dbReference type="HOGENOM" id="CLU_1405470_0_0_1"/>
<dbReference type="GO" id="GO:0005634">
    <property type="term" value="C:nucleus"/>
    <property type="evidence" value="ECO:0007669"/>
    <property type="project" value="UniProtKB-SubCell"/>
</dbReference>
<dbReference type="GeneTree" id="ENSGT00730000110895"/>
<feature type="compositionally biased region" description="Gly residues" evidence="8">
    <location>
        <begin position="1"/>
        <end position="17"/>
    </location>
</feature>
<feature type="domain" description="CRIB" evidence="9">
    <location>
        <begin position="239"/>
        <end position="252"/>
    </location>
</feature>
<dbReference type="VGNC" id="VGNC:59011">
    <property type="gene designation" value="WAS"/>
</dbReference>
<feature type="region of interest" description="Disordered" evidence="8">
    <location>
        <begin position="146"/>
        <end position="194"/>
    </location>
</feature>
<dbReference type="GO" id="GO:0005886">
    <property type="term" value="C:plasma membrane"/>
    <property type="evidence" value="ECO:0007669"/>
    <property type="project" value="Ensembl"/>
</dbReference>
<keyword evidence="6" id="KW-0206">Cytoskeleton</keyword>
<dbReference type="ExpressionAtlas" id="H9GZN3">
    <property type="expression patterns" value="baseline"/>
</dbReference>
<dbReference type="InterPro" id="IPR011026">
    <property type="entry name" value="WAS_C"/>
</dbReference>
<dbReference type="Ensembl" id="ENSECAT00000000192.3">
    <property type="protein sequence ID" value="ENSECAP00000000138.3"/>
    <property type="gene ID" value="ENSECAG00000000253.4"/>
</dbReference>
<dbReference type="InterPro" id="IPR003124">
    <property type="entry name" value="WH2_dom"/>
</dbReference>
<dbReference type="AlphaFoldDB" id="H9GZN3"/>
<keyword evidence="3" id="KW-0963">Cytoplasm</keyword>
<dbReference type="FunFam" id="2.30.29.30:FF:000130">
    <property type="entry name" value="neural Wiskott-Aldrich syndrome protein"/>
    <property type="match status" value="1"/>
</dbReference>
<dbReference type="InterPro" id="IPR033927">
    <property type="entry name" value="WASPfam_EVH1"/>
</dbReference>
<dbReference type="GO" id="GO:0032488">
    <property type="term" value="P:Cdc42 protein signal transduction"/>
    <property type="evidence" value="ECO:0007669"/>
    <property type="project" value="Ensembl"/>
</dbReference>
<sequence length="571" mass="60104">MSGGPAGGRPGGRGGAGIQQNKPSTLLQDHENQRLFEMLGRKCWTLATAVVQLYLALPPGAKHWTKEHCGAVCFVKDNPQKSYFIRLYGLQAGRLLWEQELYSQIVYSTPTPFFHTFAGDDCQAGLNFADEGEAQAFRALVQEKIQKRNQRQSGDRRQLPPPPAPANEERRGGLPSLPPSYPGGDQGGPTAGSLSLGLVTVDIQNPDITSSRYRGLPAPGPGPADKKRSGKKKISKADIGAPSGFKHVSHVGWDPQNGFDVSNSKIPWTPLNSHPAFNSPLLRPTPRPHPSHTPLRSLSGVDPMMMCAPSLPTLLPHPYPGLFPPGQVNNLDPDLRSLFSRAGISEAQLTDAETSKLIYDFIEDQGGLEAVRQEMRRHEPLPPPPPPSRGGGNQPPRPPTVGSNKGRSGPLPSVPLGGAPPPPTPRGPPPPGRGGPPPPPPPATGRSGPPPPPPPGAGGPPVPPPPPPPPPPPSSGDGPVPPPPLPTLGPSGGPATGGGRGALLDQIRQGIQLNKTPGAPESSALQPPPQSSEGLVGALMHVMQKRSRAIHSSDEGEDQAGDEDEDDEWDD</sequence>
<feature type="compositionally biased region" description="Low complexity" evidence="8">
    <location>
        <begin position="406"/>
        <end position="417"/>
    </location>
</feature>
<evidence type="ECO:0000256" key="1">
    <source>
        <dbReference type="ARBA" id="ARBA00004123"/>
    </source>
</evidence>
<dbReference type="GO" id="GO:0045944">
    <property type="term" value="P:positive regulation of transcription by RNA polymerase II"/>
    <property type="evidence" value="ECO:0007669"/>
    <property type="project" value="Ensembl"/>
</dbReference>
<dbReference type="GO" id="GO:0042110">
    <property type="term" value="P:T cell activation"/>
    <property type="evidence" value="ECO:0007669"/>
    <property type="project" value="Ensembl"/>
</dbReference>
<evidence type="ECO:0000259" key="10">
    <source>
        <dbReference type="PROSITE" id="PS50229"/>
    </source>
</evidence>
<reference evidence="12 13" key="1">
    <citation type="journal article" date="2009" name="Science">
        <title>Genome sequence, comparative analysis, and population genetics of the domestic horse.</title>
        <authorList>
            <consortium name="Broad Institute Genome Sequencing Platform"/>
            <consortium name="Broad Institute Whole Genome Assembly Team"/>
            <person name="Wade C.M."/>
            <person name="Giulotto E."/>
            <person name="Sigurdsson S."/>
            <person name="Zoli M."/>
            <person name="Gnerre S."/>
            <person name="Imsland F."/>
            <person name="Lear T.L."/>
            <person name="Adelson D.L."/>
            <person name="Bailey E."/>
            <person name="Bellone R.R."/>
            <person name="Bloecker H."/>
            <person name="Distl O."/>
            <person name="Edgar R.C."/>
            <person name="Garber M."/>
            <person name="Leeb T."/>
            <person name="Mauceli E."/>
            <person name="MacLeod J.N."/>
            <person name="Penedo M.C.T."/>
            <person name="Raison J.M."/>
            <person name="Sharpe T."/>
            <person name="Vogel J."/>
            <person name="Andersson L."/>
            <person name="Antczak D.F."/>
            <person name="Biagi T."/>
            <person name="Binns M.M."/>
            <person name="Chowdhary B.P."/>
            <person name="Coleman S.J."/>
            <person name="Della Valle G."/>
            <person name="Fryc S."/>
            <person name="Guerin G."/>
            <person name="Hasegawa T."/>
            <person name="Hill E.W."/>
            <person name="Jurka J."/>
            <person name="Kiialainen A."/>
            <person name="Lindgren G."/>
            <person name="Liu J."/>
            <person name="Magnani E."/>
            <person name="Mickelson J.R."/>
            <person name="Murray J."/>
            <person name="Nergadze S.G."/>
            <person name="Onofrio R."/>
            <person name="Pedroni S."/>
            <person name="Piras M.F."/>
            <person name="Raudsepp T."/>
            <person name="Rocchi M."/>
            <person name="Roeed K.H."/>
            <person name="Ryder O.A."/>
            <person name="Searle S."/>
            <person name="Skow L."/>
            <person name="Swinburne J.E."/>
            <person name="Syvaenen A.C."/>
            <person name="Tozaki T."/>
            <person name="Valberg S.J."/>
            <person name="Vaudin M."/>
            <person name="White J.R."/>
            <person name="Zody M.C."/>
            <person name="Lander E.S."/>
            <person name="Lindblad-Toh K."/>
        </authorList>
    </citation>
    <scope>NUCLEOTIDE SEQUENCE [LARGE SCALE GENOMIC DNA]</scope>
    <source>
        <strain evidence="12 13">Thoroughbred</strain>
    </source>
</reference>
<evidence type="ECO:0000259" key="9">
    <source>
        <dbReference type="PROSITE" id="PS50108"/>
    </source>
</evidence>
<dbReference type="CDD" id="cd01205">
    <property type="entry name" value="EVH1_WASP-like"/>
    <property type="match status" value="1"/>
</dbReference>
<evidence type="ECO:0000256" key="6">
    <source>
        <dbReference type="ARBA" id="ARBA00023212"/>
    </source>
</evidence>
<dbReference type="GO" id="GO:0005829">
    <property type="term" value="C:cytosol"/>
    <property type="evidence" value="ECO:0007669"/>
    <property type="project" value="Ensembl"/>
</dbReference>
<dbReference type="GO" id="GO:1905168">
    <property type="term" value="P:positive regulation of double-strand break repair via homologous recombination"/>
    <property type="evidence" value="ECO:0007669"/>
    <property type="project" value="Ensembl"/>
</dbReference>
<dbReference type="InterPro" id="IPR036936">
    <property type="entry name" value="CRIB_dom_sf"/>
</dbReference>
<evidence type="ECO:0000256" key="5">
    <source>
        <dbReference type="ARBA" id="ARBA00022737"/>
    </source>
</evidence>
<evidence type="ECO:0000256" key="3">
    <source>
        <dbReference type="ARBA" id="ARBA00022490"/>
    </source>
</evidence>
<keyword evidence="4" id="KW-0597">Phosphoprotein</keyword>
<dbReference type="SUPFAM" id="SSF50729">
    <property type="entry name" value="PH domain-like"/>
    <property type="match status" value="1"/>
</dbReference>
<dbReference type="PROSITE" id="PS50229">
    <property type="entry name" value="WH1"/>
    <property type="match status" value="1"/>
</dbReference>
<dbReference type="GO" id="GO:0045335">
    <property type="term" value="C:phagocytic vesicle"/>
    <property type="evidence" value="ECO:0007669"/>
    <property type="project" value="Ensembl"/>
</dbReference>
<dbReference type="GO" id="GO:0017124">
    <property type="term" value="F:SH3 domain binding"/>
    <property type="evidence" value="ECO:0007669"/>
    <property type="project" value="Ensembl"/>
</dbReference>
<dbReference type="InterPro" id="IPR000697">
    <property type="entry name" value="WH1/EVH1_dom"/>
</dbReference>
<keyword evidence="5" id="KW-0677">Repeat</keyword>
<dbReference type="Pfam" id="PF00786">
    <property type="entry name" value="PBD"/>
    <property type="match status" value="1"/>
</dbReference>
<dbReference type="GO" id="GO:0012506">
    <property type="term" value="C:vesicle membrane"/>
    <property type="evidence" value="ECO:0007669"/>
    <property type="project" value="Ensembl"/>
</dbReference>
<evidence type="ECO:0000313" key="12">
    <source>
        <dbReference type="Ensembl" id="ENSECAP00000000138.3"/>
    </source>
</evidence>
<dbReference type="InterPro" id="IPR000095">
    <property type="entry name" value="CRIB_dom"/>
</dbReference>
<evidence type="ECO:0000313" key="13">
    <source>
        <dbReference type="Proteomes" id="UP000002281"/>
    </source>
</evidence>
<feature type="compositionally biased region" description="Acidic residues" evidence="8">
    <location>
        <begin position="555"/>
        <end position="571"/>
    </location>
</feature>
<feature type="region of interest" description="Disordered" evidence="8">
    <location>
        <begin position="377"/>
        <end position="571"/>
    </location>
</feature>
<dbReference type="Bgee" id="ENSECAG00000000253">
    <property type="expression patterns" value="Expressed in blood and 20 other cell types or tissues"/>
</dbReference>
<dbReference type="GO" id="GO:0035861">
    <property type="term" value="C:site of double-strand break"/>
    <property type="evidence" value="ECO:0007669"/>
    <property type="project" value="Ensembl"/>
</dbReference>
<feature type="compositionally biased region" description="Pro residues" evidence="8">
    <location>
        <begin position="418"/>
        <end position="487"/>
    </location>
</feature>
<dbReference type="Gene3D" id="3.90.810.10">
    <property type="entry name" value="CRIB domain"/>
    <property type="match status" value="3"/>
</dbReference>
<dbReference type="Pfam" id="PF00568">
    <property type="entry name" value="WH1"/>
    <property type="match status" value="1"/>
</dbReference>
<protein>
    <submittedName>
        <fullName evidence="12">WASP actin nucleation promoting factor</fullName>
    </submittedName>
</protein>
<evidence type="ECO:0000256" key="4">
    <source>
        <dbReference type="ARBA" id="ARBA00022553"/>
    </source>
</evidence>
<dbReference type="PROSITE" id="PS50108">
    <property type="entry name" value="CRIB"/>
    <property type="match status" value="1"/>
</dbReference>
<evidence type="ECO:0000256" key="7">
    <source>
        <dbReference type="ARBA" id="ARBA00023242"/>
    </source>
</evidence>
<feature type="compositionally biased region" description="Gly residues" evidence="8">
    <location>
        <begin position="490"/>
        <end position="501"/>
    </location>
</feature>
<accession>H9GZN3</accession>
<evidence type="ECO:0000256" key="2">
    <source>
        <dbReference type="ARBA" id="ARBA00004245"/>
    </source>
</evidence>
<dbReference type="SMART" id="SM00246">
    <property type="entry name" value="WH2"/>
    <property type="match status" value="1"/>
</dbReference>
<feature type="region of interest" description="Disordered" evidence="8">
    <location>
        <begin position="208"/>
        <end position="243"/>
    </location>
</feature>
<keyword evidence="7" id="KW-0539">Nucleus</keyword>
<dbReference type="GO" id="GO:0002625">
    <property type="term" value="P:regulation of T cell antigen processing and presentation"/>
    <property type="evidence" value="ECO:0007669"/>
    <property type="project" value="Ensembl"/>
</dbReference>
<dbReference type="GO" id="GO:0042802">
    <property type="term" value="F:identical protein binding"/>
    <property type="evidence" value="ECO:0007669"/>
    <property type="project" value="Ensembl"/>
</dbReference>
<dbReference type="GO" id="GO:0043274">
    <property type="term" value="F:phospholipase binding"/>
    <property type="evidence" value="ECO:0007669"/>
    <property type="project" value="Ensembl"/>
</dbReference>
<gene>
    <name evidence="12 14" type="primary">WAS</name>
</gene>
<evidence type="ECO:0000259" key="11">
    <source>
        <dbReference type="PROSITE" id="PS51082"/>
    </source>
</evidence>
<evidence type="ECO:0000313" key="14">
    <source>
        <dbReference type="VGNC" id="VGNC:59011"/>
    </source>
</evidence>
<dbReference type="SMART" id="SM00461">
    <property type="entry name" value="WH1"/>
    <property type="match status" value="1"/>
</dbReference>
<dbReference type="GO" id="GO:0071346">
    <property type="term" value="P:cellular response to type II interferon"/>
    <property type="evidence" value="ECO:0007669"/>
    <property type="project" value="Ensembl"/>
</dbReference>
<dbReference type="CDD" id="cd00132">
    <property type="entry name" value="CRIB"/>
    <property type="match status" value="1"/>
</dbReference>
<dbReference type="GO" id="GO:0010591">
    <property type="term" value="P:regulation of lamellipodium assembly"/>
    <property type="evidence" value="ECO:0007669"/>
    <property type="project" value="Ensembl"/>
</dbReference>
<dbReference type="Gene3D" id="2.30.29.30">
    <property type="entry name" value="Pleckstrin-homology domain (PH domain)/Phosphotyrosine-binding domain (PTB)"/>
    <property type="match status" value="1"/>
</dbReference>
<dbReference type="GO" id="GO:0019901">
    <property type="term" value="F:protein kinase binding"/>
    <property type="evidence" value="ECO:0007669"/>
    <property type="project" value="Ensembl"/>
</dbReference>
<feature type="domain" description="WH1" evidence="10">
    <location>
        <begin position="39"/>
        <end position="148"/>
    </location>
</feature>
<dbReference type="FunFam" id="3.90.810.10:FF:000008">
    <property type="entry name" value="wiskott-Aldrich syndrome protein"/>
    <property type="match status" value="1"/>
</dbReference>
<dbReference type="Pfam" id="PF02205">
    <property type="entry name" value="WH2"/>
    <property type="match status" value="1"/>
</dbReference>
<feature type="region of interest" description="Disordered" evidence="8">
    <location>
        <begin position="1"/>
        <end position="23"/>
    </location>
</feature>
<proteinExistence type="predicted"/>
<dbReference type="GO" id="GO:0005884">
    <property type="term" value="C:actin filament"/>
    <property type="evidence" value="ECO:0007669"/>
    <property type="project" value="Ensembl"/>
</dbReference>
<dbReference type="SMART" id="SM00285">
    <property type="entry name" value="PBD"/>
    <property type="match status" value="1"/>
</dbReference>
<dbReference type="GO" id="GO:0005911">
    <property type="term" value="C:cell-cell junction"/>
    <property type="evidence" value="ECO:0007669"/>
    <property type="project" value="Ensembl"/>
</dbReference>
<reference evidence="12" key="2">
    <citation type="submission" date="2025-08" db="UniProtKB">
        <authorList>
            <consortium name="Ensembl"/>
        </authorList>
    </citation>
    <scope>IDENTIFICATION</scope>
    <source>
        <strain evidence="12">Thoroughbred</strain>
    </source>
</reference>
<organism evidence="12 13">
    <name type="scientific">Equus caballus</name>
    <name type="common">Horse</name>
    <dbReference type="NCBI Taxonomy" id="9796"/>
    <lineage>
        <taxon>Eukaryota</taxon>
        <taxon>Metazoa</taxon>
        <taxon>Chordata</taxon>
        <taxon>Craniata</taxon>
        <taxon>Vertebrata</taxon>
        <taxon>Euteleostomi</taxon>
        <taxon>Mammalia</taxon>
        <taxon>Eutheria</taxon>
        <taxon>Laurasiatheria</taxon>
        <taxon>Perissodactyla</taxon>
        <taxon>Equidae</taxon>
        <taxon>Equus</taxon>
    </lineage>
</organism>
<dbReference type="Proteomes" id="UP000002281">
    <property type="component" value="Chromosome X"/>
</dbReference>
<dbReference type="InterPro" id="IPR011993">
    <property type="entry name" value="PH-like_dom_sf"/>
</dbReference>
<name>H9GZN3_HORSE</name>
<comment type="subcellular location">
    <subcellularLocation>
        <location evidence="2">Cytoplasm</location>
        <location evidence="2">Cytoskeleton</location>
    </subcellularLocation>
    <subcellularLocation>
        <location evidence="1">Nucleus</location>
    </subcellularLocation>
</comment>
<dbReference type="GO" id="GO:0003779">
    <property type="term" value="F:actin binding"/>
    <property type="evidence" value="ECO:0007669"/>
    <property type="project" value="InterPro"/>
</dbReference>
<feature type="domain" description="WH2" evidence="11">
    <location>
        <begin position="499"/>
        <end position="516"/>
    </location>
</feature>
<evidence type="ECO:0000256" key="8">
    <source>
        <dbReference type="SAM" id="MobiDB-lite"/>
    </source>
</evidence>
<dbReference type="GO" id="GO:0030041">
    <property type="term" value="P:actin filament polymerization"/>
    <property type="evidence" value="ECO:0007669"/>
    <property type="project" value="Ensembl"/>
</dbReference>
<dbReference type="GO" id="GO:0051497">
    <property type="term" value="P:negative regulation of stress fiber assembly"/>
    <property type="evidence" value="ECO:0007669"/>
    <property type="project" value="Ensembl"/>
</dbReference>
<keyword evidence="13" id="KW-1185">Reference proteome</keyword>
<reference evidence="12" key="3">
    <citation type="submission" date="2025-09" db="UniProtKB">
        <authorList>
            <consortium name="Ensembl"/>
        </authorList>
    </citation>
    <scope>IDENTIFICATION</scope>
    <source>
        <strain evidence="12">Thoroughbred</strain>
    </source>
</reference>
<dbReference type="PROSITE" id="PS51082">
    <property type="entry name" value="WH2"/>
    <property type="match status" value="1"/>
</dbReference>